<keyword evidence="2" id="KW-0997">Cell inner membrane</keyword>
<evidence type="ECO:0000313" key="9">
    <source>
        <dbReference type="Proteomes" id="UP000183667"/>
    </source>
</evidence>
<protein>
    <submittedName>
        <fullName evidence="6">Sugar ABC transporter ATP-binding protein</fullName>
    </submittedName>
</protein>
<keyword evidence="4 6" id="KW-0067">ATP-binding</keyword>
<reference evidence="7" key="3">
    <citation type="submission" date="2016-08" db="EMBL/GenBank/DDBJ databases">
        <authorList>
            <person name="Price E.P."/>
            <person name="Currie B.J."/>
            <person name="Wagner D.M."/>
        </authorList>
    </citation>
    <scope>NUCLEOTIDE SEQUENCE</scope>
    <source>
        <strain evidence="7">MSMB0103</strain>
    </source>
</reference>
<dbReference type="Gene3D" id="3.40.50.300">
    <property type="entry name" value="P-loop containing nucleotide triphosphate hydrolases"/>
    <property type="match status" value="1"/>
</dbReference>
<dbReference type="AlphaFoldDB" id="A0AAW3N6B6"/>
<reference evidence="9" key="2">
    <citation type="submission" date="2016-08" db="EMBL/GenBank/DDBJ databases">
        <title>Population biology and virulence potential of Burkholderia ubonensis.</title>
        <authorList>
            <person name="Price E.P."/>
            <person name="Currie B.J."/>
            <person name="Wagner D.M."/>
        </authorList>
    </citation>
    <scope>NUCLEOTIDE SEQUENCE [LARGE SCALE GENOMIC DNA]</scope>
    <source>
        <strain evidence="9">MSMB0103</strain>
    </source>
</reference>
<name>A0AAW3N6B6_9BURK</name>
<dbReference type="RefSeq" id="WP_059802459.1">
    <property type="nucleotide sequence ID" value="NZ_LOYM01000040.1"/>
</dbReference>
<feature type="domain" description="ABC transporter" evidence="5">
    <location>
        <begin position="33"/>
        <end position="234"/>
    </location>
</feature>
<dbReference type="InterPro" id="IPR003439">
    <property type="entry name" value="ABC_transporter-like_ATP-bd"/>
</dbReference>
<dbReference type="InterPro" id="IPR013283">
    <property type="entry name" value="RLI1"/>
</dbReference>
<evidence type="ECO:0000313" key="7">
    <source>
        <dbReference type="EMBL" id="OJA48781.1"/>
    </source>
</evidence>
<dbReference type="GO" id="GO:0016020">
    <property type="term" value="C:membrane"/>
    <property type="evidence" value="ECO:0007669"/>
    <property type="project" value="InterPro"/>
</dbReference>
<dbReference type="SMART" id="SM00382">
    <property type="entry name" value="AAA"/>
    <property type="match status" value="1"/>
</dbReference>
<dbReference type="GO" id="GO:0140359">
    <property type="term" value="F:ABC-type transporter activity"/>
    <property type="evidence" value="ECO:0007669"/>
    <property type="project" value="InterPro"/>
</dbReference>
<keyword evidence="1" id="KW-1003">Cell membrane</keyword>
<organism evidence="6 8">
    <name type="scientific">Burkholderia ubonensis</name>
    <dbReference type="NCBI Taxonomy" id="101571"/>
    <lineage>
        <taxon>Bacteria</taxon>
        <taxon>Pseudomonadati</taxon>
        <taxon>Pseudomonadota</taxon>
        <taxon>Betaproteobacteria</taxon>
        <taxon>Burkholderiales</taxon>
        <taxon>Burkholderiaceae</taxon>
        <taxon>Burkholderia</taxon>
        <taxon>Burkholderia cepacia complex</taxon>
    </lineage>
</organism>
<dbReference type="Proteomes" id="UP000183667">
    <property type="component" value="Unassembled WGS sequence"/>
</dbReference>
<reference evidence="6 8" key="1">
    <citation type="submission" date="2015-11" db="EMBL/GenBank/DDBJ databases">
        <title>Expanding the genomic diversity of Burkholderia species for the development of highly accurate diagnostics.</title>
        <authorList>
            <person name="Sahl J."/>
            <person name="Keim P."/>
            <person name="Wagner D."/>
        </authorList>
    </citation>
    <scope>NUCLEOTIDE SEQUENCE [LARGE SCALE GENOMIC DNA]</scope>
    <source>
        <strain evidence="6 8">MSMB1808WGS</strain>
    </source>
</reference>
<dbReference type="InterPro" id="IPR015860">
    <property type="entry name" value="ABC_transpr_TagH-like"/>
</dbReference>
<dbReference type="CDD" id="cd03220">
    <property type="entry name" value="ABC_KpsT_Wzt"/>
    <property type="match status" value="1"/>
</dbReference>
<comment type="caution">
    <text evidence="6">The sequence shown here is derived from an EMBL/GenBank/DDBJ whole genome shotgun (WGS) entry which is preliminary data.</text>
</comment>
<dbReference type="GO" id="GO:0016887">
    <property type="term" value="F:ATP hydrolysis activity"/>
    <property type="evidence" value="ECO:0007669"/>
    <property type="project" value="InterPro"/>
</dbReference>
<evidence type="ECO:0000256" key="1">
    <source>
        <dbReference type="ARBA" id="ARBA00022475"/>
    </source>
</evidence>
<dbReference type="GO" id="GO:0005524">
    <property type="term" value="F:ATP binding"/>
    <property type="evidence" value="ECO:0007669"/>
    <property type="project" value="UniProtKB-KW"/>
</dbReference>
<dbReference type="Pfam" id="PF00005">
    <property type="entry name" value="ABC_tran"/>
    <property type="match status" value="1"/>
</dbReference>
<dbReference type="PANTHER" id="PTHR46743">
    <property type="entry name" value="TEICHOIC ACIDS EXPORT ATP-BINDING PROTEIN TAGH"/>
    <property type="match status" value="1"/>
</dbReference>
<keyword evidence="8" id="KW-1185">Reference proteome</keyword>
<gene>
    <name evidence="7" type="ORF">BGV66_09030</name>
    <name evidence="6" type="ORF">WJ96_32645</name>
</gene>
<proteinExistence type="predicted"/>
<dbReference type="InterPro" id="IPR027417">
    <property type="entry name" value="P-loop_NTPase"/>
</dbReference>
<evidence type="ECO:0000256" key="4">
    <source>
        <dbReference type="ARBA" id="ARBA00022840"/>
    </source>
</evidence>
<keyword evidence="2" id="KW-0472">Membrane</keyword>
<dbReference type="SUPFAM" id="SSF52540">
    <property type="entry name" value="P-loop containing nucleoside triphosphate hydrolases"/>
    <property type="match status" value="1"/>
</dbReference>
<dbReference type="InterPro" id="IPR003593">
    <property type="entry name" value="AAA+_ATPase"/>
</dbReference>
<dbReference type="EMBL" id="LPBJ01000021">
    <property type="protein sequence ID" value="KVQ01754.1"/>
    <property type="molecule type" value="Genomic_DNA"/>
</dbReference>
<keyword evidence="3" id="KW-0547">Nucleotide-binding</keyword>
<dbReference type="PROSITE" id="PS50893">
    <property type="entry name" value="ABC_TRANSPORTER_2"/>
    <property type="match status" value="1"/>
</dbReference>
<evidence type="ECO:0000256" key="2">
    <source>
        <dbReference type="ARBA" id="ARBA00022519"/>
    </source>
</evidence>
<evidence type="ECO:0000256" key="3">
    <source>
        <dbReference type="ARBA" id="ARBA00022741"/>
    </source>
</evidence>
<dbReference type="InterPro" id="IPR050683">
    <property type="entry name" value="Bact_Polysacc_Export_ATP-bd"/>
</dbReference>
<evidence type="ECO:0000259" key="5">
    <source>
        <dbReference type="PROSITE" id="PS50893"/>
    </source>
</evidence>
<accession>A0AAW3N6B6</accession>
<dbReference type="Proteomes" id="UP000056453">
    <property type="component" value="Unassembled WGS sequence"/>
</dbReference>
<dbReference type="PRINTS" id="PR01868">
    <property type="entry name" value="ABCEFAMILY"/>
</dbReference>
<evidence type="ECO:0000313" key="8">
    <source>
        <dbReference type="Proteomes" id="UP000056453"/>
    </source>
</evidence>
<evidence type="ECO:0000313" key="6">
    <source>
        <dbReference type="EMBL" id="KVQ01754.1"/>
    </source>
</evidence>
<dbReference type="EMBL" id="MEAU01000011">
    <property type="protein sequence ID" value="OJA48781.1"/>
    <property type="molecule type" value="Genomic_DNA"/>
</dbReference>
<sequence>MHISLENVTVRFPIYDARARSFKRTVMSAASGGRFVSGQSSKLTIVEALRDINLDIREGDRVALIGGNGAGKTTLLRVLAGVYAPELGKISVQGRVTSLLDSMLGMDGESTGYENMYLRGLFLGLKPKQIDELAEEIADFSELGHFLDMPVRTYSSGMTLRLAFSISTVIKPEILLMDEWMSVGDAHFKQKAEERLEKFVGDAGILVVATHDQGLVDRLATKRVTLEHGSIVSMS</sequence>
<dbReference type="PANTHER" id="PTHR46743:SF3">
    <property type="entry name" value="ABC-TYPE POLYSACCHARIDE_POLYOL PHOSPHATE TRANSPORT SYSTEM, ATPASE COMPONENT"/>
    <property type="match status" value="1"/>
</dbReference>